<dbReference type="InterPro" id="IPR013324">
    <property type="entry name" value="RNA_pol_sigma_r3/r4-like"/>
</dbReference>
<dbReference type="InterPro" id="IPR052704">
    <property type="entry name" value="ECF_Sigma-70_Domain"/>
</dbReference>
<feature type="domain" description="RNA polymerase sigma factor 70 region 4 type 2" evidence="5">
    <location>
        <begin position="44"/>
        <end position="86"/>
    </location>
</feature>
<comment type="similarity">
    <text evidence="1">Belongs to the sigma-70 factor family. ECF subfamily.</text>
</comment>
<gene>
    <name evidence="6" type="ORF">GCM10011333_09140</name>
</gene>
<evidence type="ECO:0000313" key="7">
    <source>
        <dbReference type="Proteomes" id="UP000616114"/>
    </source>
</evidence>
<organism evidence="6 7">
    <name type="scientific">Sediminivirga luteola</name>
    <dbReference type="NCBI Taxonomy" id="1774748"/>
    <lineage>
        <taxon>Bacteria</taxon>
        <taxon>Bacillati</taxon>
        <taxon>Actinomycetota</taxon>
        <taxon>Actinomycetes</taxon>
        <taxon>Micrococcales</taxon>
        <taxon>Brevibacteriaceae</taxon>
        <taxon>Sediminivirga</taxon>
    </lineage>
</organism>
<reference evidence="6" key="2">
    <citation type="submission" date="2020-09" db="EMBL/GenBank/DDBJ databases">
        <authorList>
            <person name="Sun Q."/>
            <person name="Zhou Y."/>
        </authorList>
    </citation>
    <scope>NUCLEOTIDE SEQUENCE</scope>
    <source>
        <strain evidence="6">CGMCC 1.12785</strain>
    </source>
</reference>
<dbReference type="Proteomes" id="UP000616114">
    <property type="component" value="Unassembled WGS sequence"/>
</dbReference>
<name>A0A8J2XJT2_9MICO</name>
<dbReference type="RefSeq" id="WP_272905542.1">
    <property type="nucleotide sequence ID" value="NZ_BMFY01000003.1"/>
</dbReference>
<keyword evidence="4" id="KW-0804">Transcription</keyword>
<reference evidence="6" key="1">
    <citation type="journal article" date="2014" name="Int. J. Syst. Evol. Microbiol.">
        <title>Complete genome sequence of Corynebacterium casei LMG S-19264T (=DSM 44701T), isolated from a smear-ripened cheese.</title>
        <authorList>
            <consortium name="US DOE Joint Genome Institute (JGI-PGF)"/>
            <person name="Walter F."/>
            <person name="Albersmeier A."/>
            <person name="Kalinowski J."/>
            <person name="Ruckert C."/>
        </authorList>
    </citation>
    <scope>NUCLEOTIDE SEQUENCE</scope>
    <source>
        <strain evidence="6">CGMCC 1.12785</strain>
    </source>
</reference>
<dbReference type="InterPro" id="IPR013249">
    <property type="entry name" value="RNA_pol_sigma70_r4_t2"/>
</dbReference>
<accession>A0A8J2XJT2</accession>
<comment type="caution">
    <text evidence="6">The sequence shown here is derived from an EMBL/GenBank/DDBJ whole genome shotgun (WGS) entry which is preliminary data.</text>
</comment>
<proteinExistence type="inferred from homology"/>
<dbReference type="PANTHER" id="PTHR30173">
    <property type="entry name" value="SIGMA 19 FACTOR"/>
    <property type="match status" value="1"/>
</dbReference>
<dbReference type="InterPro" id="IPR036388">
    <property type="entry name" value="WH-like_DNA-bd_sf"/>
</dbReference>
<evidence type="ECO:0000259" key="5">
    <source>
        <dbReference type="Pfam" id="PF08281"/>
    </source>
</evidence>
<dbReference type="PANTHER" id="PTHR30173:SF43">
    <property type="entry name" value="ECF RNA POLYMERASE SIGMA FACTOR SIGI-RELATED"/>
    <property type="match status" value="1"/>
</dbReference>
<dbReference type="EMBL" id="BMFY01000003">
    <property type="protein sequence ID" value="GGA08423.1"/>
    <property type="molecule type" value="Genomic_DNA"/>
</dbReference>
<dbReference type="Gene3D" id="1.10.10.10">
    <property type="entry name" value="Winged helix-like DNA-binding domain superfamily/Winged helix DNA-binding domain"/>
    <property type="match status" value="1"/>
</dbReference>
<protein>
    <recommendedName>
        <fullName evidence="5">RNA polymerase sigma factor 70 region 4 type 2 domain-containing protein</fullName>
    </recommendedName>
</protein>
<keyword evidence="2" id="KW-0805">Transcription regulation</keyword>
<evidence type="ECO:0000256" key="1">
    <source>
        <dbReference type="ARBA" id="ARBA00010641"/>
    </source>
</evidence>
<evidence type="ECO:0000313" key="6">
    <source>
        <dbReference type="EMBL" id="GGA08423.1"/>
    </source>
</evidence>
<evidence type="ECO:0000256" key="2">
    <source>
        <dbReference type="ARBA" id="ARBA00023015"/>
    </source>
</evidence>
<dbReference type="AlphaFoldDB" id="A0A8J2XJT2"/>
<keyword evidence="7" id="KW-1185">Reference proteome</keyword>
<keyword evidence="3" id="KW-0731">Sigma factor</keyword>
<dbReference type="GO" id="GO:0006352">
    <property type="term" value="P:DNA-templated transcription initiation"/>
    <property type="evidence" value="ECO:0007669"/>
    <property type="project" value="InterPro"/>
</dbReference>
<dbReference type="GO" id="GO:0003677">
    <property type="term" value="F:DNA binding"/>
    <property type="evidence" value="ECO:0007669"/>
    <property type="project" value="InterPro"/>
</dbReference>
<evidence type="ECO:0000256" key="4">
    <source>
        <dbReference type="ARBA" id="ARBA00023163"/>
    </source>
</evidence>
<sequence length="86" mass="9589">MSRLCLDRLRARGRREEIALQDEEVPDARLMPGEELLRREELSRALLVVLSQLTPPQRVAFVLHDVFAVPSDDIGRVLGVSAAAAK</sequence>
<dbReference type="GO" id="GO:0016987">
    <property type="term" value="F:sigma factor activity"/>
    <property type="evidence" value="ECO:0007669"/>
    <property type="project" value="UniProtKB-KW"/>
</dbReference>
<evidence type="ECO:0000256" key="3">
    <source>
        <dbReference type="ARBA" id="ARBA00023082"/>
    </source>
</evidence>
<dbReference type="SUPFAM" id="SSF88659">
    <property type="entry name" value="Sigma3 and sigma4 domains of RNA polymerase sigma factors"/>
    <property type="match status" value="1"/>
</dbReference>
<dbReference type="Pfam" id="PF08281">
    <property type="entry name" value="Sigma70_r4_2"/>
    <property type="match status" value="1"/>
</dbReference>